<dbReference type="AlphaFoldDB" id="A0A2P5DKG0"/>
<dbReference type="Pfam" id="PF13456">
    <property type="entry name" value="RVT_3"/>
    <property type="match status" value="1"/>
</dbReference>
<comment type="caution">
    <text evidence="2">The sequence shown here is derived from an EMBL/GenBank/DDBJ whole genome shotgun (WGS) entry which is preliminary data.</text>
</comment>
<dbReference type="OrthoDB" id="1906820at2759"/>
<accession>A0A2P5DKG0</accession>
<protein>
    <recommendedName>
        <fullName evidence="1">RNase H type-1 domain-containing protein</fullName>
    </recommendedName>
</protein>
<sequence length="144" mass="15729">MYESIFGQKINFEKSAISFSPCVGENTRQLLKTCLGLTQNSDKVVSLISLAPPWVDKWHKPSIGLCKLNTDAAVRHGTGSFGMGGVIRDYDGLDIACFSKLIKGSLSIENCELIALKEDLLFVQQFKLLIGLIECDSSISAKSL</sequence>
<gene>
    <name evidence="2" type="ORF">TorRG33x02_248430</name>
</gene>
<organism evidence="2 3">
    <name type="scientific">Trema orientale</name>
    <name type="common">Charcoal tree</name>
    <name type="synonym">Celtis orientalis</name>
    <dbReference type="NCBI Taxonomy" id="63057"/>
    <lineage>
        <taxon>Eukaryota</taxon>
        <taxon>Viridiplantae</taxon>
        <taxon>Streptophyta</taxon>
        <taxon>Embryophyta</taxon>
        <taxon>Tracheophyta</taxon>
        <taxon>Spermatophyta</taxon>
        <taxon>Magnoliopsida</taxon>
        <taxon>eudicotyledons</taxon>
        <taxon>Gunneridae</taxon>
        <taxon>Pentapetalae</taxon>
        <taxon>rosids</taxon>
        <taxon>fabids</taxon>
        <taxon>Rosales</taxon>
        <taxon>Cannabaceae</taxon>
        <taxon>Trema</taxon>
    </lineage>
</organism>
<dbReference type="Proteomes" id="UP000237000">
    <property type="component" value="Unassembled WGS sequence"/>
</dbReference>
<evidence type="ECO:0000259" key="1">
    <source>
        <dbReference type="Pfam" id="PF13456"/>
    </source>
</evidence>
<feature type="domain" description="RNase H type-1" evidence="1">
    <location>
        <begin position="69"/>
        <end position="139"/>
    </location>
</feature>
<dbReference type="PANTHER" id="PTHR47074:SF73">
    <property type="entry name" value="OS04G0448401 PROTEIN"/>
    <property type="match status" value="1"/>
</dbReference>
<dbReference type="InParanoid" id="A0A2P5DKG0"/>
<dbReference type="PANTHER" id="PTHR47074">
    <property type="entry name" value="BNAC02G40300D PROTEIN"/>
    <property type="match status" value="1"/>
</dbReference>
<dbReference type="GO" id="GO:0004523">
    <property type="term" value="F:RNA-DNA hybrid ribonuclease activity"/>
    <property type="evidence" value="ECO:0007669"/>
    <property type="project" value="InterPro"/>
</dbReference>
<dbReference type="EMBL" id="JXTC01000264">
    <property type="protein sequence ID" value="PON73791.1"/>
    <property type="molecule type" value="Genomic_DNA"/>
</dbReference>
<evidence type="ECO:0000313" key="3">
    <source>
        <dbReference type="Proteomes" id="UP000237000"/>
    </source>
</evidence>
<proteinExistence type="predicted"/>
<evidence type="ECO:0000313" key="2">
    <source>
        <dbReference type="EMBL" id="PON73791.1"/>
    </source>
</evidence>
<name>A0A2P5DKG0_TREOI</name>
<dbReference type="GO" id="GO:0003676">
    <property type="term" value="F:nucleic acid binding"/>
    <property type="evidence" value="ECO:0007669"/>
    <property type="project" value="InterPro"/>
</dbReference>
<reference evidence="3" key="1">
    <citation type="submission" date="2016-06" db="EMBL/GenBank/DDBJ databases">
        <title>Parallel loss of symbiosis genes in relatives of nitrogen-fixing non-legume Parasponia.</title>
        <authorList>
            <person name="Van Velzen R."/>
            <person name="Holmer R."/>
            <person name="Bu F."/>
            <person name="Rutten L."/>
            <person name="Van Zeijl A."/>
            <person name="Liu W."/>
            <person name="Santuari L."/>
            <person name="Cao Q."/>
            <person name="Sharma T."/>
            <person name="Shen D."/>
            <person name="Roswanjaya Y."/>
            <person name="Wardhani T."/>
            <person name="Kalhor M.S."/>
            <person name="Jansen J."/>
            <person name="Van den Hoogen J."/>
            <person name="Gungor B."/>
            <person name="Hartog M."/>
            <person name="Hontelez J."/>
            <person name="Verver J."/>
            <person name="Yang W.-C."/>
            <person name="Schijlen E."/>
            <person name="Repin R."/>
            <person name="Schilthuizen M."/>
            <person name="Schranz E."/>
            <person name="Heidstra R."/>
            <person name="Miyata K."/>
            <person name="Fedorova E."/>
            <person name="Kohlen W."/>
            <person name="Bisseling T."/>
            <person name="Smit S."/>
            <person name="Geurts R."/>
        </authorList>
    </citation>
    <scope>NUCLEOTIDE SEQUENCE [LARGE SCALE GENOMIC DNA]</scope>
    <source>
        <strain evidence="3">cv. RG33-2</strain>
    </source>
</reference>
<keyword evidence="3" id="KW-1185">Reference proteome</keyword>
<dbReference type="InterPro" id="IPR052929">
    <property type="entry name" value="RNase_H-like_EbsB-rel"/>
</dbReference>
<dbReference type="InterPro" id="IPR002156">
    <property type="entry name" value="RNaseH_domain"/>
</dbReference>